<dbReference type="InterPro" id="IPR052178">
    <property type="entry name" value="Sec_Metab_Biosynth_SDR"/>
</dbReference>
<dbReference type="OrthoDB" id="5786478at2"/>
<reference evidence="4 5" key="1">
    <citation type="journal article" date="2016" name="Front. Microbiol.">
        <title>Genome Sequence of Type Strains of Genus Stenotrophomonas.</title>
        <authorList>
            <person name="Patil P.P."/>
            <person name="Midha S."/>
            <person name="Kumar S."/>
            <person name="Patil P.B."/>
        </authorList>
    </citation>
    <scope>NUCLEOTIDE SEQUENCE [LARGE SCALE GENOMIC DNA]</scope>
    <source>
        <strain evidence="4 5">LMG 978</strain>
    </source>
</reference>
<gene>
    <name evidence="4" type="ORF">ARC23_16460</name>
</gene>
<dbReference type="Proteomes" id="UP000051757">
    <property type="component" value="Unassembled WGS sequence"/>
</dbReference>
<proteinExistence type="inferred from homology"/>
<dbReference type="InterPro" id="IPR002347">
    <property type="entry name" value="SDR_fam"/>
</dbReference>
<evidence type="ECO:0000256" key="1">
    <source>
        <dbReference type="ARBA" id="ARBA00006484"/>
    </source>
</evidence>
<dbReference type="PRINTS" id="PR00081">
    <property type="entry name" value="GDHRDH"/>
</dbReference>
<dbReference type="SUPFAM" id="SSF51735">
    <property type="entry name" value="NAD(P)-binding Rossmann-fold domains"/>
    <property type="match status" value="1"/>
</dbReference>
<dbReference type="Gene3D" id="3.40.50.720">
    <property type="entry name" value="NAD(P)-binding Rossmann-like Domain"/>
    <property type="match status" value="1"/>
</dbReference>
<evidence type="ECO:0000313" key="4">
    <source>
        <dbReference type="EMBL" id="KRG48432.1"/>
    </source>
</evidence>
<comment type="caution">
    <text evidence="4">The sequence shown here is derived from an EMBL/GenBank/DDBJ whole genome shotgun (WGS) entry which is preliminary data.</text>
</comment>
<dbReference type="EMBL" id="LLXV01000057">
    <property type="protein sequence ID" value="KRG48432.1"/>
    <property type="molecule type" value="Genomic_DNA"/>
</dbReference>
<keyword evidence="2" id="KW-0521">NADP</keyword>
<dbReference type="PANTHER" id="PTHR43618:SF8">
    <property type="entry name" value="7ALPHA-HYDROXYSTEROID DEHYDROGENASE"/>
    <property type="match status" value="1"/>
</dbReference>
<protein>
    <submittedName>
        <fullName evidence="4">Uncharacterized protein</fullName>
    </submittedName>
</protein>
<evidence type="ECO:0000256" key="3">
    <source>
        <dbReference type="ARBA" id="ARBA00023002"/>
    </source>
</evidence>
<dbReference type="GO" id="GO:0016491">
    <property type="term" value="F:oxidoreductase activity"/>
    <property type="evidence" value="ECO:0007669"/>
    <property type="project" value="UniProtKB-KW"/>
</dbReference>
<dbReference type="AlphaFoldDB" id="A0A0R0ATI9"/>
<keyword evidence="3" id="KW-0560">Oxidoreductase</keyword>
<accession>A0A0R0ATI9</accession>
<sequence>MKGKVALVTGGRSGIGLAIAQKLSADGARVFTAQRRADTVSEGIEADFADPASAQRVVSTVIDYAGRLDVLINNAGVMGEALVEEMSFEAWNRTLAVNRRPPAFSSGTV</sequence>
<keyword evidence="5" id="KW-1185">Reference proteome</keyword>
<dbReference type="InterPro" id="IPR036291">
    <property type="entry name" value="NAD(P)-bd_dom_sf"/>
</dbReference>
<evidence type="ECO:0000256" key="2">
    <source>
        <dbReference type="ARBA" id="ARBA00022857"/>
    </source>
</evidence>
<evidence type="ECO:0000313" key="5">
    <source>
        <dbReference type="Proteomes" id="UP000051757"/>
    </source>
</evidence>
<name>A0A0R0ATI9_9GAMM</name>
<dbReference type="CDD" id="cd05233">
    <property type="entry name" value="SDR_c"/>
    <property type="match status" value="1"/>
</dbReference>
<comment type="similarity">
    <text evidence="1">Belongs to the short-chain dehydrogenases/reductases (SDR) family.</text>
</comment>
<dbReference type="PANTHER" id="PTHR43618">
    <property type="entry name" value="7-ALPHA-HYDROXYSTEROID DEHYDROGENASE"/>
    <property type="match status" value="1"/>
</dbReference>
<dbReference type="Pfam" id="PF00106">
    <property type="entry name" value="adh_short"/>
    <property type="match status" value="1"/>
</dbReference>
<organism evidence="4 5">
    <name type="scientific">Stenotrophomonas beteli</name>
    <dbReference type="NCBI Taxonomy" id="3384461"/>
    <lineage>
        <taxon>Bacteria</taxon>
        <taxon>Pseudomonadati</taxon>
        <taxon>Pseudomonadota</taxon>
        <taxon>Gammaproteobacteria</taxon>
        <taxon>Lysobacterales</taxon>
        <taxon>Lysobacteraceae</taxon>
        <taxon>Stenotrophomonas</taxon>
        <taxon>Stenotrophomonas maltophilia group</taxon>
    </lineage>
</organism>